<dbReference type="RefSeq" id="WP_281837406.1">
    <property type="nucleotide sequence ID" value="NZ_BSDY01000023.1"/>
</dbReference>
<evidence type="ECO:0000313" key="2">
    <source>
        <dbReference type="Proteomes" id="UP001144471"/>
    </source>
</evidence>
<reference evidence="1" key="1">
    <citation type="submission" date="2022-12" db="EMBL/GenBank/DDBJ databases">
        <title>Reference genome sequencing for broad-spectrum identification of bacterial and archaeal isolates by mass spectrometry.</title>
        <authorList>
            <person name="Sekiguchi Y."/>
            <person name="Tourlousse D.M."/>
        </authorList>
    </citation>
    <scope>NUCLEOTIDE SEQUENCE</scope>
    <source>
        <strain evidence="1">10succ1</strain>
    </source>
</reference>
<dbReference type="AlphaFoldDB" id="A0A9W6GP39"/>
<sequence length="301" mass="33004">MIKVTKSSGGGVTRLVEPFNSALETSIMERQGKIDARLHIPQIDPSRFRNLTVSKKTVTYQKVDYSGEVKVSDGRSEDLGRIRASKKKHIAHLHFLGIGVELGPDEVDAIEGGDVIPIADTNKAVDIILRAEDKVLFSGYAPLGRIGLANLPGRRSYSVVTGAAGFTWAKKTGPEILKDVIESIADFNKDGKYEANKLLVNRAFWPKLKEDYSDKSSVTIEEKIKALINIEYSYGVVDDSGVEAVSLVEEAPENYGFIEVEAASAQAEYPDKRKTVVPVEEKVSEVIGFNPEAVMYLDGVK</sequence>
<evidence type="ECO:0000313" key="1">
    <source>
        <dbReference type="EMBL" id="GLI57730.1"/>
    </source>
</evidence>
<name>A0A9W6GP39_9FUSO</name>
<dbReference type="Pfam" id="PF04454">
    <property type="entry name" value="Linocin_M18"/>
    <property type="match status" value="1"/>
</dbReference>
<organism evidence="1 2">
    <name type="scientific">Propionigenium maris DSM 9537</name>
    <dbReference type="NCBI Taxonomy" id="1123000"/>
    <lineage>
        <taxon>Bacteria</taxon>
        <taxon>Fusobacteriati</taxon>
        <taxon>Fusobacteriota</taxon>
        <taxon>Fusobacteriia</taxon>
        <taxon>Fusobacteriales</taxon>
        <taxon>Fusobacteriaceae</taxon>
        <taxon>Propionigenium</taxon>
    </lineage>
</organism>
<dbReference type="InterPro" id="IPR007544">
    <property type="entry name" value="ENCAP"/>
</dbReference>
<comment type="caution">
    <text evidence="1">The sequence shown here is derived from an EMBL/GenBank/DDBJ whole genome shotgun (WGS) entry which is preliminary data.</text>
</comment>
<proteinExistence type="predicted"/>
<gene>
    <name evidence="1" type="ORF">PM10SUCC1_32440</name>
</gene>
<protein>
    <submittedName>
        <fullName evidence="1">Uncharacterized protein</fullName>
    </submittedName>
</protein>
<dbReference type="Proteomes" id="UP001144471">
    <property type="component" value="Unassembled WGS sequence"/>
</dbReference>
<dbReference type="EMBL" id="BSDY01000023">
    <property type="protein sequence ID" value="GLI57730.1"/>
    <property type="molecule type" value="Genomic_DNA"/>
</dbReference>
<accession>A0A9W6GP39</accession>
<keyword evidence="2" id="KW-1185">Reference proteome</keyword>